<dbReference type="Proteomes" id="UP000002279">
    <property type="component" value="Chromosome 10"/>
</dbReference>
<sequence>MAQTGPRAANALGAGKAIAVLTSGGDAQEIRVRGRSPSPPLPLPLQLNPVSLAGGGTVTSPDRQADT</sequence>
<reference evidence="2 3" key="1">
    <citation type="journal article" date="2008" name="Nature">
        <title>Genome analysis of the platypus reveals unique signatures of evolution.</title>
        <authorList>
            <person name="Warren W.C."/>
            <person name="Hillier L.W."/>
            <person name="Marshall Graves J.A."/>
            <person name="Birney E."/>
            <person name="Ponting C.P."/>
            <person name="Grutzner F."/>
            <person name="Belov K."/>
            <person name="Miller W."/>
            <person name="Clarke L."/>
            <person name="Chinwalla A.T."/>
            <person name="Yang S.P."/>
            <person name="Heger A."/>
            <person name="Locke D.P."/>
            <person name="Miethke P."/>
            <person name="Waters P.D."/>
            <person name="Veyrunes F."/>
            <person name="Fulton L."/>
            <person name="Fulton B."/>
            <person name="Graves T."/>
            <person name="Wallis J."/>
            <person name="Puente X.S."/>
            <person name="Lopez-Otin C."/>
            <person name="Ordonez G.R."/>
            <person name="Eichler E.E."/>
            <person name="Chen L."/>
            <person name="Cheng Z."/>
            <person name="Deakin J.E."/>
            <person name="Alsop A."/>
            <person name="Thompson K."/>
            <person name="Kirby P."/>
            <person name="Papenfuss A.T."/>
            <person name="Wakefield M.J."/>
            <person name="Olender T."/>
            <person name="Lancet D."/>
            <person name="Huttley G.A."/>
            <person name="Smit A.F."/>
            <person name="Pask A."/>
            <person name="Temple-Smith P."/>
            <person name="Batzer M.A."/>
            <person name="Walker J.A."/>
            <person name="Konkel M.K."/>
            <person name="Harris R.S."/>
            <person name="Whittington C.M."/>
            <person name="Wong E.S."/>
            <person name="Gemmell N.J."/>
            <person name="Buschiazzo E."/>
            <person name="Vargas Jentzsch I.M."/>
            <person name="Merkel A."/>
            <person name="Schmitz J."/>
            <person name="Zemann A."/>
            <person name="Churakov G."/>
            <person name="Kriegs J.O."/>
            <person name="Brosius J."/>
            <person name="Murchison E.P."/>
            <person name="Sachidanandam R."/>
            <person name="Smith C."/>
            <person name="Hannon G.J."/>
            <person name="Tsend-Ayush E."/>
            <person name="McMillan D."/>
            <person name="Attenborough R."/>
            <person name="Rens W."/>
            <person name="Ferguson-Smith M."/>
            <person name="Lefevre C.M."/>
            <person name="Sharp J.A."/>
            <person name="Nicholas K.R."/>
            <person name="Ray D.A."/>
            <person name="Kube M."/>
            <person name="Reinhardt R."/>
            <person name="Pringle T.H."/>
            <person name="Taylor J."/>
            <person name="Jones R.C."/>
            <person name="Nixon B."/>
            <person name="Dacheux J.L."/>
            <person name="Niwa H."/>
            <person name="Sekita Y."/>
            <person name="Huang X."/>
            <person name="Stark A."/>
            <person name="Kheradpour P."/>
            <person name="Kellis M."/>
            <person name="Flicek P."/>
            <person name="Chen Y."/>
            <person name="Webber C."/>
            <person name="Hardison R."/>
            <person name="Nelson J."/>
            <person name="Hallsworth-Pepin K."/>
            <person name="Delehaunty K."/>
            <person name="Markovic C."/>
            <person name="Minx P."/>
            <person name="Feng Y."/>
            <person name="Kremitzki C."/>
            <person name="Mitreva M."/>
            <person name="Glasscock J."/>
            <person name="Wylie T."/>
            <person name="Wohldmann P."/>
            <person name="Thiru P."/>
            <person name="Nhan M.N."/>
            <person name="Pohl C.S."/>
            <person name="Smith S.M."/>
            <person name="Hou S."/>
            <person name="Nefedov M."/>
            <person name="de Jong P.J."/>
            <person name="Renfree M.B."/>
            <person name="Mardis E.R."/>
            <person name="Wilson R.K."/>
        </authorList>
    </citation>
    <scope>NUCLEOTIDE SEQUENCE [LARGE SCALE GENOMIC DNA]</scope>
    <source>
        <strain evidence="2 3">Glennie</strain>
    </source>
</reference>
<protein>
    <submittedName>
        <fullName evidence="2">Uncharacterized protein</fullName>
    </submittedName>
</protein>
<feature type="compositionally biased region" description="Polar residues" evidence="1">
    <location>
        <begin position="58"/>
        <end position="67"/>
    </location>
</feature>
<evidence type="ECO:0000313" key="3">
    <source>
        <dbReference type="Proteomes" id="UP000002279"/>
    </source>
</evidence>
<reference evidence="2" key="2">
    <citation type="submission" date="2025-08" db="UniProtKB">
        <authorList>
            <consortium name="Ensembl"/>
        </authorList>
    </citation>
    <scope>IDENTIFICATION</scope>
    <source>
        <strain evidence="2">Glennie</strain>
    </source>
</reference>
<dbReference type="Ensembl" id="ENSOANT00000065682.1">
    <property type="protein sequence ID" value="ENSOANP00000049391.1"/>
    <property type="gene ID" value="ENSOANG00000047797.1"/>
</dbReference>
<dbReference type="InParanoid" id="A0A6I8PAY6"/>
<evidence type="ECO:0000256" key="1">
    <source>
        <dbReference type="SAM" id="MobiDB-lite"/>
    </source>
</evidence>
<proteinExistence type="predicted"/>
<name>A0A6I8PAY6_ORNAN</name>
<feature type="region of interest" description="Disordered" evidence="1">
    <location>
        <begin position="29"/>
        <end position="67"/>
    </location>
</feature>
<dbReference type="Bgee" id="ENSOANG00000047797">
    <property type="expression patterns" value="Expressed in heart and 4 other cell types or tissues"/>
</dbReference>
<accession>A0A6I8PAY6</accession>
<keyword evidence="3" id="KW-1185">Reference proteome</keyword>
<evidence type="ECO:0000313" key="2">
    <source>
        <dbReference type="Ensembl" id="ENSOANP00000049391.1"/>
    </source>
</evidence>
<dbReference type="AlphaFoldDB" id="A0A6I8PAY6"/>
<reference evidence="2" key="3">
    <citation type="submission" date="2025-09" db="UniProtKB">
        <authorList>
            <consortium name="Ensembl"/>
        </authorList>
    </citation>
    <scope>IDENTIFICATION</scope>
    <source>
        <strain evidence="2">Glennie</strain>
    </source>
</reference>
<organism evidence="2 3">
    <name type="scientific">Ornithorhynchus anatinus</name>
    <name type="common">Duckbill platypus</name>
    <dbReference type="NCBI Taxonomy" id="9258"/>
    <lineage>
        <taxon>Eukaryota</taxon>
        <taxon>Metazoa</taxon>
        <taxon>Chordata</taxon>
        <taxon>Craniata</taxon>
        <taxon>Vertebrata</taxon>
        <taxon>Euteleostomi</taxon>
        <taxon>Mammalia</taxon>
        <taxon>Monotremata</taxon>
        <taxon>Ornithorhynchidae</taxon>
        <taxon>Ornithorhynchus</taxon>
    </lineage>
</organism>